<organism evidence="8 9">
    <name type="scientific">Strigomonas culicis</name>
    <dbReference type="NCBI Taxonomy" id="28005"/>
    <lineage>
        <taxon>Eukaryota</taxon>
        <taxon>Discoba</taxon>
        <taxon>Euglenozoa</taxon>
        <taxon>Kinetoplastea</taxon>
        <taxon>Metakinetoplastina</taxon>
        <taxon>Trypanosomatida</taxon>
        <taxon>Trypanosomatidae</taxon>
        <taxon>Strigomonadinae</taxon>
        <taxon>Strigomonas</taxon>
    </lineage>
</organism>
<feature type="transmembrane region" description="Helical" evidence="5">
    <location>
        <begin position="47"/>
        <end position="67"/>
    </location>
</feature>
<feature type="transmembrane region" description="Helical" evidence="5">
    <location>
        <begin position="236"/>
        <end position="258"/>
    </location>
</feature>
<protein>
    <submittedName>
        <fullName evidence="8">Amino acid permease</fullName>
    </submittedName>
</protein>
<sequence length="368" mass="40702">MGTIYLILIFLLTVFSFRILALAQIKTGIRSYEGMAGGLFGKGGDIFTAVIMFVKCFGACIAYVICVSDVWSAFLKDDRVTGYYSTLSFRRVLTVVTFIVFMLPLSLPKHINSIRYVSLVGVSFIVFFVFCVIAHSCMNGLQDGLHNKDLQLFRVGNSAISGMGKFMFAYLCQSNYFEVANEVKPRLTVRRMEAQCFGGMIICTILYWLSGFFGYVDFGSGVKSSLLTVYLPLKDLYFAVAYCGIVVKLCVAFALHILPCRDSAHHLIGWHLETVAWWKNAVLCSVLSLVSLLCGLFIPNVNIVFGLLGSFTGGFIAFVFPSFFYIYSGGFTVKEAGWYNIIGTMALLLSGIIVICFGTTSTIFDLVA</sequence>
<dbReference type="GO" id="GO:0005737">
    <property type="term" value="C:cytoplasm"/>
    <property type="evidence" value="ECO:0007669"/>
    <property type="project" value="TreeGrafter"/>
</dbReference>
<evidence type="ECO:0000313" key="9">
    <source>
        <dbReference type="Proteomes" id="UP000015354"/>
    </source>
</evidence>
<dbReference type="EMBL" id="ATMH01000072">
    <property type="protein sequence ID" value="EPY37225.1"/>
    <property type="molecule type" value="Genomic_DNA"/>
</dbReference>
<evidence type="ECO:0000256" key="3">
    <source>
        <dbReference type="ARBA" id="ARBA00022989"/>
    </source>
</evidence>
<feature type="transmembrane region" description="Helical" evidence="5">
    <location>
        <begin position="278"/>
        <end position="298"/>
    </location>
</feature>
<comment type="subcellular location">
    <subcellularLocation>
        <location evidence="1">Membrane</location>
        <topology evidence="1">Multi-pass membrane protein</topology>
    </subcellularLocation>
</comment>
<evidence type="ECO:0000256" key="1">
    <source>
        <dbReference type="ARBA" id="ARBA00004141"/>
    </source>
</evidence>
<evidence type="ECO:0000256" key="4">
    <source>
        <dbReference type="ARBA" id="ARBA00023136"/>
    </source>
</evidence>
<dbReference type="OrthoDB" id="28208at2759"/>
<feature type="transmembrane region" description="Helical" evidence="5">
    <location>
        <begin position="113"/>
        <end position="134"/>
    </location>
</feature>
<comment type="caution">
    <text evidence="8">The sequence shown here is derived from an EMBL/GenBank/DDBJ whole genome shotgun (WGS) entry which is preliminary data.</text>
</comment>
<dbReference type="Proteomes" id="UP000015354">
    <property type="component" value="Unassembled WGS sequence"/>
</dbReference>
<evidence type="ECO:0000256" key="6">
    <source>
        <dbReference type="SAM" id="SignalP"/>
    </source>
</evidence>
<feature type="transmembrane region" description="Helical" evidence="5">
    <location>
        <begin position="88"/>
        <end position="107"/>
    </location>
</feature>
<keyword evidence="6" id="KW-0732">Signal</keyword>
<dbReference type="GO" id="GO:0016020">
    <property type="term" value="C:membrane"/>
    <property type="evidence" value="ECO:0007669"/>
    <property type="project" value="UniProtKB-SubCell"/>
</dbReference>
<feature type="domain" description="Amino acid transporter transmembrane" evidence="7">
    <location>
        <begin position="2"/>
        <end position="363"/>
    </location>
</feature>
<dbReference type="PANTHER" id="PTHR22950">
    <property type="entry name" value="AMINO ACID TRANSPORTER"/>
    <property type="match status" value="1"/>
</dbReference>
<name>S9WMP5_9TRYP</name>
<keyword evidence="4 5" id="KW-0472">Membrane</keyword>
<feature type="transmembrane region" description="Helical" evidence="5">
    <location>
        <begin position="304"/>
        <end position="326"/>
    </location>
</feature>
<dbReference type="GO" id="GO:0015179">
    <property type="term" value="F:L-amino acid transmembrane transporter activity"/>
    <property type="evidence" value="ECO:0007669"/>
    <property type="project" value="TreeGrafter"/>
</dbReference>
<feature type="chain" id="PRO_5004559278" evidence="6">
    <location>
        <begin position="24"/>
        <end position="368"/>
    </location>
</feature>
<dbReference type="PANTHER" id="PTHR22950:SF301">
    <property type="entry name" value="ACID TRANSPORTER, PUTATIVE-RELATED"/>
    <property type="match status" value="1"/>
</dbReference>
<dbReference type="InterPro" id="IPR013057">
    <property type="entry name" value="AA_transpt_TM"/>
</dbReference>
<reference evidence="8 9" key="1">
    <citation type="journal article" date="2013" name="PLoS ONE">
        <title>Predicting the Proteins of Angomonas deanei, Strigomonas culicis and Their Respective Endosymbionts Reveals New Aspects of the Trypanosomatidae Family.</title>
        <authorList>
            <person name="Motta M.C."/>
            <person name="Martins A.C."/>
            <person name="de Souza S.S."/>
            <person name="Catta-Preta C.M."/>
            <person name="Silva R."/>
            <person name="Klein C.C."/>
            <person name="de Almeida L.G."/>
            <person name="de Lima Cunha O."/>
            <person name="Ciapina L.P."/>
            <person name="Brocchi M."/>
            <person name="Colabardini A.C."/>
            <person name="de Araujo Lima B."/>
            <person name="Machado C.R."/>
            <person name="de Almeida Soares C.M."/>
            <person name="Probst C.M."/>
            <person name="de Menezes C.B."/>
            <person name="Thompson C.E."/>
            <person name="Bartholomeu D.C."/>
            <person name="Gradia D.F."/>
            <person name="Pavoni D.P."/>
            <person name="Grisard E.C."/>
            <person name="Fantinatti-Garboggini F."/>
            <person name="Marchini F.K."/>
            <person name="Rodrigues-Luiz G.F."/>
            <person name="Wagner G."/>
            <person name="Goldman G.H."/>
            <person name="Fietto J.L."/>
            <person name="Elias M.C."/>
            <person name="Goldman M.H."/>
            <person name="Sagot M.F."/>
            <person name="Pereira M."/>
            <person name="Stoco P.H."/>
            <person name="de Mendonca-Neto R.P."/>
            <person name="Teixeira S.M."/>
            <person name="Maciel T.E."/>
            <person name="de Oliveira Mendes T.A."/>
            <person name="Urmenyi T.P."/>
            <person name="de Souza W."/>
            <person name="Schenkman S."/>
            <person name="de Vasconcelos A.T."/>
        </authorList>
    </citation>
    <scope>NUCLEOTIDE SEQUENCE [LARGE SCALE GENOMIC DNA]</scope>
</reference>
<feature type="transmembrane region" description="Helical" evidence="5">
    <location>
        <begin position="338"/>
        <end position="364"/>
    </location>
</feature>
<keyword evidence="9" id="KW-1185">Reference proteome</keyword>
<gene>
    <name evidence="8" type="ORF">STCU_00072</name>
</gene>
<dbReference type="Pfam" id="PF01490">
    <property type="entry name" value="Aa_trans"/>
    <property type="match status" value="1"/>
</dbReference>
<evidence type="ECO:0000259" key="7">
    <source>
        <dbReference type="Pfam" id="PF01490"/>
    </source>
</evidence>
<evidence type="ECO:0000313" key="8">
    <source>
        <dbReference type="EMBL" id="EPY37225.1"/>
    </source>
</evidence>
<evidence type="ECO:0000256" key="5">
    <source>
        <dbReference type="SAM" id="Phobius"/>
    </source>
</evidence>
<keyword evidence="2 5" id="KW-0812">Transmembrane</keyword>
<keyword evidence="3 5" id="KW-1133">Transmembrane helix</keyword>
<accession>S9WMP5</accession>
<dbReference type="AlphaFoldDB" id="S9WMP5"/>
<feature type="signal peptide" evidence="6">
    <location>
        <begin position="1"/>
        <end position="23"/>
    </location>
</feature>
<feature type="transmembrane region" description="Helical" evidence="5">
    <location>
        <begin position="196"/>
        <end position="216"/>
    </location>
</feature>
<evidence type="ECO:0000256" key="2">
    <source>
        <dbReference type="ARBA" id="ARBA00022692"/>
    </source>
</evidence>
<proteinExistence type="predicted"/>